<keyword evidence="2" id="KW-1185">Reference proteome</keyword>
<protein>
    <submittedName>
        <fullName evidence="1">Uncharacterized protein</fullName>
    </submittedName>
</protein>
<dbReference type="AlphaFoldDB" id="A0A7G6E3V9"/>
<dbReference type="Proteomes" id="UP000515847">
    <property type="component" value="Chromosome"/>
</dbReference>
<sequence>MSSEFKNILSIILFGDNKEHKDDDVNLPKLLNLLKEQENKTKYYLEKLDHYIIQLRDDQFAGNIPEAQKLFMAEQIAYLEKQKLTLIQDLENLLLWKERLNYYLLTTKINSIHLDNLDLELRLLQINNLK</sequence>
<proteinExistence type="predicted"/>
<gene>
    <name evidence="1" type="ORF">BR63_10865</name>
</gene>
<evidence type="ECO:0000313" key="1">
    <source>
        <dbReference type="EMBL" id="QNB46763.1"/>
    </source>
</evidence>
<dbReference type="KEGG" id="tfr:BR63_10865"/>
<dbReference type="RefSeq" id="WP_034420136.1">
    <property type="nucleotide sequence ID" value="NZ_CP045798.1"/>
</dbReference>
<accession>A0A7G6E3V9</accession>
<evidence type="ECO:0000313" key="2">
    <source>
        <dbReference type="Proteomes" id="UP000515847"/>
    </source>
</evidence>
<organism evidence="1 2">
    <name type="scientific">Thermanaerosceptrum fracticalcis</name>
    <dbReference type="NCBI Taxonomy" id="1712410"/>
    <lineage>
        <taxon>Bacteria</taxon>
        <taxon>Bacillati</taxon>
        <taxon>Bacillota</taxon>
        <taxon>Clostridia</taxon>
        <taxon>Eubacteriales</taxon>
        <taxon>Peptococcaceae</taxon>
        <taxon>Thermanaerosceptrum</taxon>
    </lineage>
</organism>
<dbReference type="EMBL" id="CP045798">
    <property type="protein sequence ID" value="QNB46763.1"/>
    <property type="molecule type" value="Genomic_DNA"/>
</dbReference>
<reference evidence="1 2" key="1">
    <citation type="journal article" date="2019" name="Front. Microbiol.">
        <title>Thermoanaerosceptrum fracticalcis gen. nov. sp. nov., a Novel Fumarate-Fermenting Microorganism From a Deep Fractured Carbonate Aquifer of the US Great Basin.</title>
        <authorList>
            <person name="Hamilton-Brehm S.D."/>
            <person name="Stewart L.E."/>
            <person name="Zavarin M."/>
            <person name="Caldwell M."/>
            <person name="Lawson P.A."/>
            <person name="Onstott T.C."/>
            <person name="Grzymski J."/>
            <person name="Neveux I."/>
            <person name="Lollar B.S."/>
            <person name="Russell C.E."/>
            <person name="Moser D.P."/>
        </authorList>
    </citation>
    <scope>NUCLEOTIDE SEQUENCE [LARGE SCALE GENOMIC DNA]</scope>
    <source>
        <strain evidence="1 2">DRI-13</strain>
    </source>
</reference>
<name>A0A7G6E3V9_THEFR</name>